<dbReference type="PROSITE" id="PS51162">
    <property type="entry name" value="THYROGLOBULIN_1_2"/>
    <property type="match status" value="6"/>
</dbReference>
<dbReference type="PANTHER" id="PTHR14093">
    <property type="entry name" value="HLA CLASS II GAMMA CHAIN"/>
    <property type="match status" value="1"/>
</dbReference>
<protein>
    <recommendedName>
        <fullName evidence="7">Thyroglobulin type-1 domain-containing protein</fullName>
    </recommendedName>
</protein>
<evidence type="ECO:0000256" key="4">
    <source>
        <dbReference type="ARBA" id="ARBA00023157"/>
    </source>
</evidence>
<sequence>MFHSAQKADSSGNVFVIENIQCNKNADSCWCVDDKGAEVPGTRQPGSPTACLSFCQLQKQRILVSRYINSSITSYIPQCLDSGDFDPIQCDLRLEQCWCVDGEGMEIYGTRQQGKPKRCPGKCEIRDRRILHGVGEKSPPQCSADGEFLPVQCKFVNTTDRMAFDLVHHFNRFPDVFQTFSSFKSFFPEVSGYCYCADSLGRELENTGPTKCETERFTAIHFKENYRPLCDDKGAYKPTQCQLDGQCWCVDTEGQRLPGTRSKGQHLTCGEELSCVVERQQSLSKLFYGPIGHFSQQSLFSTAQESQNTAVPSRFCPPSFKELFMDSGLLSSILENPSSPQLSSFESILSEAIRGMFPSRELAQLALQFTSNPKRFQENLFGGKFLKNLVQFNFTGALGPNGKFNLDQYFREIKMRDGFAELAQQISLEGSQEKFNLDQTIVDSFGRTINLQDNQNAVKFLAFLLEAPEFFSFLQHVISVPENIAQDLGEAASLVLKSKDCTEQTKNLFVPACTKEGRYKEMQCYVGDCWCVDLNGKEIPGTRVHGTRLRCPTTCEKQRASLQRLKNSQPAGSELFVPSCTQEGQFLPLQCHGRNCFCVNSEGRTVPGIDDNTGGPMQCPSDCQLAGGQAFLQAVWKLLWDPTALPQLSSVYIPQCSLDGQWRQVQCNGPPEQAFEWYQRWITQNNNGRTLPIADLVDILLDYKQRSQQSFEDFIKILYEAGHQNIFPELSKYPSFDAVPQDMMEGKTSGSSSQNFLLEPFTFWQFLQSDLSHYPGSYGDFSTPLGHFDLRNCWCVDEKGQMRGDKVDMNKIPNCK</sequence>
<dbReference type="SMART" id="SM00211">
    <property type="entry name" value="TY"/>
    <property type="match status" value="6"/>
</dbReference>
<feature type="domain" description="Thyroglobulin type-1" evidence="7">
    <location>
        <begin position="209"/>
        <end position="269"/>
    </location>
</feature>
<keyword evidence="3" id="KW-0732">Signal</keyword>
<dbReference type="SUPFAM" id="SSF57610">
    <property type="entry name" value="Thyroglobulin type-1 domain"/>
    <property type="match status" value="7"/>
</dbReference>
<feature type="disulfide bond" evidence="6">
    <location>
        <begin position="90"/>
        <end position="97"/>
    </location>
</feature>
<dbReference type="Pfam" id="PF00086">
    <property type="entry name" value="Thyroglobulin_1"/>
    <property type="match status" value="7"/>
</dbReference>
<feature type="disulfide bond" evidence="6">
    <location>
        <begin position="123"/>
        <end position="142"/>
    </location>
</feature>
<evidence type="ECO:0000256" key="6">
    <source>
        <dbReference type="PROSITE-ProRule" id="PRU00500"/>
    </source>
</evidence>
<proteinExistence type="predicted"/>
<evidence type="ECO:0000256" key="1">
    <source>
        <dbReference type="ARBA" id="ARBA00004613"/>
    </source>
</evidence>
<feature type="disulfide bond" evidence="6">
    <location>
        <begin position="31"/>
        <end position="51"/>
    </location>
</feature>
<dbReference type="PROSITE" id="PS00484">
    <property type="entry name" value="THYROGLOBULIN_1_1"/>
    <property type="match status" value="4"/>
</dbReference>
<feature type="domain" description="Thyroglobulin type-1" evidence="7">
    <location>
        <begin position="498"/>
        <end position="555"/>
    </location>
</feature>
<dbReference type="Gene3D" id="4.10.800.10">
    <property type="entry name" value="Thyroglobulin type-1"/>
    <property type="match status" value="7"/>
</dbReference>
<feature type="disulfide bond" evidence="6">
    <location>
        <begin position="249"/>
        <end position="269"/>
    </location>
</feature>
<feature type="domain" description="Thyroglobulin type-1" evidence="7">
    <location>
        <begin position="52"/>
        <end position="119"/>
    </location>
</feature>
<organism evidence="8 9">
    <name type="scientific">Phrynosoma platyrhinos</name>
    <name type="common">Desert horned lizard</name>
    <dbReference type="NCBI Taxonomy" id="52577"/>
    <lineage>
        <taxon>Eukaryota</taxon>
        <taxon>Metazoa</taxon>
        <taxon>Chordata</taxon>
        <taxon>Craniata</taxon>
        <taxon>Vertebrata</taxon>
        <taxon>Euteleostomi</taxon>
        <taxon>Lepidosauria</taxon>
        <taxon>Squamata</taxon>
        <taxon>Bifurcata</taxon>
        <taxon>Unidentata</taxon>
        <taxon>Episquamata</taxon>
        <taxon>Toxicofera</taxon>
        <taxon>Iguania</taxon>
        <taxon>Phrynosomatidae</taxon>
        <taxon>Phrynosomatinae</taxon>
        <taxon>Phrynosoma</taxon>
    </lineage>
</organism>
<evidence type="ECO:0000256" key="2">
    <source>
        <dbReference type="ARBA" id="ARBA00022525"/>
    </source>
</evidence>
<reference evidence="8 9" key="1">
    <citation type="journal article" date="2022" name="Gigascience">
        <title>A chromosome-level genome assembly and annotation of the desert horned lizard, Phrynosoma platyrhinos, provides insight into chromosomal rearrangements among reptiles.</title>
        <authorList>
            <person name="Koochekian N."/>
            <person name="Ascanio A."/>
            <person name="Farleigh K."/>
            <person name="Card D.C."/>
            <person name="Schield D.R."/>
            <person name="Castoe T.A."/>
            <person name="Jezkova T."/>
        </authorList>
    </citation>
    <scope>NUCLEOTIDE SEQUENCE [LARGE SCALE GENOMIC DNA]</scope>
    <source>
        <strain evidence="8">NK-2021</strain>
    </source>
</reference>
<dbReference type="Proteomes" id="UP000826234">
    <property type="component" value="Unassembled WGS sequence"/>
</dbReference>
<keyword evidence="9" id="KW-1185">Reference proteome</keyword>
<dbReference type="InterPro" id="IPR000716">
    <property type="entry name" value="Thyroglobulin_1"/>
</dbReference>
<feature type="domain" description="Thyroglobulin type-1" evidence="7">
    <location>
        <begin position="120"/>
        <end position="207"/>
    </location>
</feature>
<accession>A0ABQ7SJ94</accession>
<evidence type="ECO:0000313" key="9">
    <source>
        <dbReference type="Proteomes" id="UP000826234"/>
    </source>
</evidence>
<evidence type="ECO:0000259" key="7">
    <source>
        <dbReference type="PROSITE" id="PS51162"/>
    </source>
</evidence>
<feature type="disulfide bond" evidence="6">
    <location>
        <begin position="99"/>
        <end position="119"/>
    </location>
</feature>
<keyword evidence="5" id="KW-0325">Glycoprotein</keyword>
<comment type="caution">
    <text evidence="8">The sequence shown here is derived from an EMBL/GenBank/DDBJ whole genome shotgun (WGS) entry which is preliminary data.</text>
</comment>
<evidence type="ECO:0000256" key="5">
    <source>
        <dbReference type="ARBA" id="ARBA00023180"/>
    </source>
</evidence>
<name>A0ABQ7SJ94_PHRPL</name>
<feature type="domain" description="Thyroglobulin type-1" evidence="7">
    <location>
        <begin position="559"/>
        <end position="619"/>
    </location>
</feature>
<gene>
    <name evidence="8" type="ORF">JD844_015619</name>
</gene>
<dbReference type="CDD" id="cd00191">
    <property type="entry name" value="TY"/>
    <property type="match status" value="5"/>
</dbReference>
<dbReference type="EMBL" id="JAIPUX010005289">
    <property type="protein sequence ID" value="KAH0617426.1"/>
    <property type="molecule type" value="Genomic_DNA"/>
</dbReference>
<feature type="domain" description="Thyroglobulin type-1" evidence="7">
    <location>
        <begin position="20"/>
        <end position="51"/>
    </location>
</feature>
<dbReference type="PANTHER" id="PTHR14093:SF19">
    <property type="entry name" value="THYROGLOBULIN"/>
    <property type="match status" value="1"/>
</dbReference>
<comment type="caution">
    <text evidence="6">Lacks conserved residue(s) required for the propagation of feature annotation.</text>
</comment>
<dbReference type="InterPro" id="IPR052001">
    <property type="entry name" value="MHC-II_Gamma/Thyroglobulin"/>
</dbReference>
<evidence type="ECO:0000313" key="8">
    <source>
        <dbReference type="EMBL" id="KAH0617426.1"/>
    </source>
</evidence>
<keyword evidence="4 6" id="KW-1015">Disulfide bond</keyword>
<comment type="subcellular location">
    <subcellularLocation>
        <location evidence="1">Secreted</location>
    </subcellularLocation>
</comment>
<dbReference type="InterPro" id="IPR036857">
    <property type="entry name" value="Thyroglobulin_1_sf"/>
</dbReference>
<evidence type="ECO:0000256" key="3">
    <source>
        <dbReference type="ARBA" id="ARBA00022729"/>
    </source>
</evidence>
<feature type="disulfide bond" evidence="6">
    <location>
        <begin position="22"/>
        <end position="29"/>
    </location>
</feature>
<keyword evidence="2" id="KW-0964">Secreted</keyword>